<gene>
    <name evidence="1" type="ORF">OBRU01_18688</name>
</gene>
<keyword evidence="2" id="KW-1185">Reference proteome</keyword>
<evidence type="ECO:0000313" key="2">
    <source>
        <dbReference type="Proteomes" id="UP000037510"/>
    </source>
</evidence>
<organism evidence="1 2">
    <name type="scientific">Operophtera brumata</name>
    <name type="common">Winter moth</name>
    <name type="synonym">Phalaena brumata</name>
    <dbReference type="NCBI Taxonomy" id="104452"/>
    <lineage>
        <taxon>Eukaryota</taxon>
        <taxon>Metazoa</taxon>
        <taxon>Ecdysozoa</taxon>
        <taxon>Arthropoda</taxon>
        <taxon>Hexapoda</taxon>
        <taxon>Insecta</taxon>
        <taxon>Pterygota</taxon>
        <taxon>Neoptera</taxon>
        <taxon>Endopterygota</taxon>
        <taxon>Lepidoptera</taxon>
        <taxon>Glossata</taxon>
        <taxon>Ditrysia</taxon>
        <taxon>Geometroidea</taxon>
        <taxon>Geometridae</taxon>
        <taxon>Larentiinae</taxon>
        <taxon>Operophtera</taxon>
    </lineage>
</organism>
<accession>A0A0L7KYR3</accession>
<dbReference type="EMBL" id="JTDY01004416">
    <property type="protein sequence ID" value="KOB68186.1"/>
    <property type="molecule type" value="Genomic_DNA"/>
</dbReference>
<dbReference type="AlphaFoldDB" id="A0A0L7KYR3"/>
<dbReference type="Proteomes" id="UP000037510">
    <property type="component" value="Unassembled WGS sequence"/>
</dbReference>
<keyword evidence="1" id="KW-0540">Nuclease</keyword>
<name>A0A0L7KYR3_OPEBR</name>
<keyword evidence="1" id="KW-0378">Hydrolase</keyword>
<keyword evidence="1" id="KW-0808">Transferase</keyword>
<comment type="caution">
    <text evidence="1">The sequence shown here is derived from an EMBL/GenBank/DDBJ whole genome shotgun (WGS) entry which is preliminary data.</text>
</comment>
<evidence type="ECO:0000313" key="1">
    <source>
        <dbReference type="EMBL" id="KOB68186.1"/>
    </source>
</evidence>
<dbReference type="GO" id="GO:0004519">
    <property type="term" value="F:endonuclease activity"/>
    <property type="evidence" value="ECO:0007669"/>
    <property type="project" value="UniProtKB-KW"/>
</dbReference>
<keyword evidence="1" id="KW-0255">Endonuclease</keyword>
<keyword evidence="1" id="KW-0695">RNA-directed DNA polymerase</keyword>
<proteinExistence type="predicted"/>
<reference evidence="1 2" key="1">
    <citation type="journal article" date="2015" name="Genome Biol. Evol.">
        <title>The genome of winter moth (Operophtera brumata) provides a genomic perspective on sexual dimorphism and phenology.</title>
        <authorList>
            <person name="Derks M.F."/>
            <person name="Smit S."/>
            <person name="Salis L."/>
            <person name="Schijlen E."/>
            <person name="Bossers A."/>
            <person name="Mateman C."/>
            <person name="Pijl A.S."/>
            <person name="de Ridder D."/>
            <person name="Groenen M.A."/>
            <person name="Visser M.E."/>
            <person name="Megens H.J."/>
        </authorList>
    </citation>
    <scope>NUCLEOTIDE SEQUENCE [LARGE SCALE GENOMIC DNA]</scope>
    <source>
        <strain evidence="1">WM2013NL</strain>
        <tissue evidence="1">Head and thorax</tissue>
    </source>
</reference>
<sequence length="71" mass="8554">MPRIAKRLPTQIKRHKWNWICHTLRMHIPKQALNWNPKGKVGKTWSEVKREFQDRTRWKVTVAALFPTIGH</sequence>
<dbReference type="GO" id="GO:0003964">
    <property type="term" value="F:RNA-directed DNA polymerase activity"/>
    <property type="evidence" value="ECO:0007669"/>
    <property type="project" value="UniProtKB-KW"/>
</dbReference>
<keyword evidence="1" id="KW-0548">Nucleotidyltransferase</keyword>
<protein>
    <submittedName>
        <fullName evidence="1">Endonuclease-reverse transcriptase</fullName>
    </submittedName>
</protein>